<dbReference type="InterPro" id="IPR005467">
    <property type="entry name" value="His_kinase_dom"/>
</dbReference>
<dbReference type="InterPro" id="IPR011006">
    <property type="entry name" value="CheY-like_superfamily"/>
</dbReference>
<dbReference type="Pfam" id="PF00512">
    <property type="entry name" value="HisKA"/>
    <property type="match status" value="1"/>
</dbReference>
<dbReference type="GO" id="GO:0005524">
    <property type="term" value="F:ATP binding"/>
    <property type="evidence" value="ECO:0007669"/>
    <property type="project" value="UniProtKB-KW"/>
</dbReference>
<dbReference type="GO" id="GO:0005886">
    <property type="term" value="C:plasma membrane"/>
    <property type="evidence" value="ECO:0007669"/>
    <property type="project" value="UniProtKB-SubCell"/>
</dbReference>
<dbReference type="Gene3D" id="3.40.50.2300">
    <property type="match status" value="2"/>
</dbReference>
<evidence type="ECO:0000256" key="12">
    <source>
        <dbReference type="ARBA" id="ARBA00023012"/>
    </source>
</evidence>
<dbReference type="InterPro" id="IPR036097">
    <property type="entry name" value="HisK_dim/P_sf"/>
</dbReference>
<sequence length="854" mass="93267">MRAKSPPLPLEFLQERVQFLEEANRRYMSILDMLASSLDFQGDLNRAKDFSAIFQATQVQVRRILVSREMGCLEAMEDGSFELASWEPGDARNGIQSEIDAKIMDGTFAWALNRNQAILVPLADNRTLLLHSIATRSRILGMFAAILPGDSTSVDAAALNAISIVLYTCAHALESTTLNAKLHENMVTLEEKVLERTHDLAIAREQAEEASRAKSAFLANMSHEIRTPMNGIMGMTDLLLTGGLAPAQERQFHRAIMDSADGLMLIINDILDFSKIEAGKTVLDHAPFLLRTVIGQMLRSLAPKATDKKLELLSVPEINVPDALLGDAGKLRQVLVNLVGNAIKFSDRGEIVVHTNLLTDDGDQALLQFSVSDRGVGIAPEACGRIFNMFEQADSSTTKRFGGTGLGLTISRRIVELMGGTIWVDSTPGQGSTFHFTARLQVQQHGPPRPEPAELLDQHVVVVELIELNRRTLAQYLTACGMRPFCAADGAEALELVRRLSDASKRPLLALVDLQTLGGDCWGVVEQLREAGRASLLMIVMTSAGMRGDAEQCRRLGVGGYLAKPWIHDELRDAILEVLTGRGSVQQVPIARRPPPEEQARLDILVADDVEVNRMLALAILEKQGHRVTLVTNGQEAVAAYAAGHFDVILMDVQMPVMDGLQATRQIRELEKAAGRKCPILALTAYAGQEDQDKCLAAGMDGYLSKPFKAAELESALHKQCGLPLSPQEHGSGSPVPRKTSEPDLPVFDRDGLLSRLGGKTELIGKFVALFRKGMDGNLEKLLAAAESRDREGMRVNAHTIKGAAGNIGAPRIQDIARRIEEAAREKRPVEALDLLPSLNNEYDAFVRLTDEVS</sequence>
<dbReference type="SUPFAM" id="SSF47226">
    <property type="entry name" value="Histidine-containing phosphotransfer domain, HPT domain"/>
    <property type="match status" value="1"/>
</dbReference>
<evidence type="ECO:0000256" key="3">
    <source>
        <dbReference type="ARBA" id="ARBA00012438"/>
    </source>
</evidence>
<evidence type="ECO:0000259" key="20">
    <source>
        <dbReference type="PROSITE" id="PS50110"/>
    </source>
</evidence>
<dbReference type="Gene3D" id="1.20.120.160">
    <property type="entry name" value="HPT domain"/>
    <property type="match status" value="1"/>
</dbReference>
<feature type="domain" description="Response regulatory" evidence="20">
    <location>
        <begin position="459"/>
        <end position="579"/>
    </location>
</feature>
<evidence type="ECO:0000256" key="2">
    <source>
        <dbReference type="ARBA" id="ARBA00004651"/>
    </source>
</evidence>
<dbReference type="SMART" id="SM00387">
    <property type="entry name" value="HATPase_c"/>
    <property type="match status" value="1"/>
</dbReference>
<dbReference type="CDD" id="cd00082">
    <property type="entry name" value="HisKA"/>
    <property type="match status" value="1"/>
</dbReference>
<evidence type="ECO:0000256" key="7">
    <source>
        <dbReference type="ARBA" id="ARBA00022692"/>
    </source>
</evidence>
<dbReference type="OrthoDB" id="9758705at2"/>
<accession>A0A5A9XL27</accession>
<feature type="modified residue" description="4-aspartylphosphate" evidence="17">
    <location>
        <position position="652"/>
    </location>
</feature>
<dbReference type="SUPFAM" id="SSF52172">
    <property type="entry name" value="CheY-like"/>
    <property type="match status" value="2"/>
</dbReference>
<feature type="domain" description="HPt" evidence="21">
    <location>
        <begin position="760"/>
        <end position="853"/>
    </location>
</feature>
<dbReference type="InterPro" id="IPR001789">
    <property type="entry name" value="Sig_transdc_resp-reg_receiver"/>
</dbReference>
<dbReference type="PROSITE" id="PS50109">
    <property type="entry name" value="HIS_KIN"/>
    <property type="match status" value="1"/>
</dbReference>
<evidence type="ECO:0000256" key="13">
    <source>
        <dbReference type="ARBA" id="ARBA00023136"/>
    </source>
</evidence>
<keyword evidence="10" id="KW-0067">ATP-binding</keyword>
<keyword evidence="5 17" id="KW-0597">Phosphoprotein</keyword>
<organism evidence="22 23">
    <name type="scientific">Oryzomonas rubra</name>
    <dbReference type="NCBI Taxonomy" id="2509454"/>
    <lineage>
        <taxon>Bacteria</taxon>
        <taxon>Pseudomonadati</taxon>
        <taxon>Thermodesulfobacteriota</taxon>
        <taxon>Desulfuromonadia</taxon>
        <taxon>Geobacterales</taxon>
        <taxon>Geobacteraceae</taxon>
        <taxon>Oryzomonas</taxon>
    </lineage>
</organism>
<evidence type="ECO:0000256" key="4">
    <source>
        <dbReference type="ARBA" id="ARBA00022475"/>
    </source>
</evidence>
<dbReference type="PROSITE" id="PS50894">
    <property type="entry name" value="HPT"/>
    <property type="match status" value="1"/>
</dbReference>
<keyword evidence="8" id="KW-0547">Nucleotide-binding</keyword>
<dbReference type="AlphaFoldDB" id="A0A5A9XL27"/>
<evidence type="ECO:0000256" key="11">
    <source>
        <dbReference type="ARBA" id="ARBA00022989"/>
    </source>
</evidence>
<keyword evidence="6" id="KW-0808">Transferase</keyword>
<feature type="modified residue" description="Phosphohistidine" evidence="16">
    <location>
        <position position="799"/>
    </location>
</feature>
<evidence type="ECO:0000256" key="16">
    <source>
        <dbReference type="PROSITE-ProRule" id="PRU00110"/>
    </source>
</evidence>
<dbReference type="PANTHER" id="PTHR45339:SF1">
    <property type="entry name" value="HYBRID SIGNAL TRANSDUCTION HISTIDINE KINASE J"/>
    <property type="match status" value="1"/>
</dbReference>
<keyword evidence="7" id="KW-0812">Transmembrane</keyword>
<dbReference type="PANTHER" id="PTHR45339">
    <property type="entry name" value="HYBRID SIGNAL TRANSDUCTION HISTIDINE KINASE J"/>
    <property type="match status" value="1"/>
</dbReference>
<keyword evidence="4" id="KW-1003">Cell membrane</keyword>
<protein>
    <recommendedName>
        <fullName evidence="15">Sensory/regulatory protein RpfC</fullName>
        <ecNumber evidence="3">2.7.13.3</ecNumber>
    </recommendedName>
</protein>
<dbReference type="SUPFAM" id="SSF47384">
    <property type="entry name" value="Homodimeric domain of signal transducing histidine kinase"/>
    <property type="match status" value="1"/>
</dbReference>
<keyword evidence="13" id="KW-0472">Membrane</keyword>
<evidence type="ECO:0000256" key="9">
    <source>
        <dbReference type="ARBA" id="ARBA00022777"/>
    </source>
</evidence>
<dbReference type="Pfam" id="PF00072">
    <property type="entry name" value="Response_reg"/>
    <property type="match status" value="2"/>
</dbReference>
<keyword evidence="11" id="KW-1133">Transmembrane helix</keyword>
<dbReference type="InterPro" id="IPR036641">
    <property type="entry name" value="HPT_dom_sf"/>
</dbReference>
<keyword evidence="23" id="KW-1185">Reference proteome</keyword>
<evidence type="ECO:0000256" key="10">
    <source>
        <dbReference type="ARBA" id="ARBA00022840"/>
    </source>
</evidence>
<dbReference type="SMART" id="SM00388">
    <property type="entry name" value="HisKA"/>
    <property type="match status" value="1"/>
</dbReference>
<evidence type="ECO:0000256" key="8">
    <source>
        <dbReference type="ARBA" id="ARBA00022741"/>
    </source>
</evidence>
<keyword evidence="12" id="KW-0902">Two-component regulatory system</keyword>
<feature type="domain" description="Response regulatory" evidence="20">
    <location>
        <begin position="603"/>
        <end position="721"/>
    </location>
</feature>
<gene>
    <name evidence="22" type="ORF">ET418_05470</name>
</gene>
<evidence type="ECO:0000256" key="14">
    <source>
        <dbReference type="ARBA" id="ARBA00064003"/>
    </source>
</evidence>
<dbReference type="FunFam" id="1.10.287.130:FF:000002">
    <property type="entry name" value="Two-component osmosensing histidine kinase"/>
    <property type="match status" value="1"/>
</dbReference>
<evidence type="ECO:0000256" key="18">
    <source>
        <dbReference type="SAM" id="MobiDB-lite"/>
    </source>
</evidence>
<dbReference type="CDD" id="cd17546">
    <property type="entry name" value="REC_hyHK_CKI1_RcsC-like"/>
    <property type="match status" value="1"/>
</dbReference>
<feature type="modified residue" description="4-aspartylphosphate" evidence="17">
    <location>
        <position position="513"/>
    </location>
</feature>
<dbReference type="InterPro" id="IPR036890">
    <property type="entry name" value="HATPase_C_sf"/>
</dbReference>
<evidence type="ECO:0000256" key="6">
    <source>
        <dbReference type="ARBA" id="ARBA00022679"/>
    </source>
</evidence>
<dbReference type="CDD" id="cd00088">
    <property type="entry name" value="HPT"/>
    <property type="match status" value="1"/>
</dbReference>
<dbReference type="Gene3D" id="3.30.565.10">
    <property type="entry name" value="Histidine kinase-like ATPase, C-terminal domain"/>
    <property type="match status" value="1"/>
</dbReference>
<keyword evidence="9" id="KW-0418">Kinase</keyword>
<dbReference type="PRINTS" id="PR00344">
    <property type="entry name" value="BCTRLSENSOR"/>
</dbReference>
<comment type="caution">
    <text evidence="22">The sequence shown here is derived from an EMBL/GenBank/DDBJ whole genome shotgun (WGS) entry which is preliminary data.</text>
</comment>
<dbReference type="SUPFAM" id="SSF55874">
    <property type="entry name" value="ATPase domain of HSP90 chaperone/DNA topoisomerase II/histidine kinase"/>
    <property type="match status" value="1"/>
</dbReference>
<dbReference type="InterPro" id="IPR003661">
    <property type="entry name" value="HisK_dim/P_dom"/>
</dbReference>
<evidence type="ECO:0000256" key="17">
    <source>
        <dbReference type="PROSITE-ProRule" id="PRU00169"/>
    </source>
</evidence>
<feature type="domain" description="Histidine kinase" evidence="19">
    <location>
        <begin position="220"/>
        <end position="442"/>
    </location>
</feature>
<dbReference type="FunFam" id="3.30.565.10:FF:000010">
    <property type="entry name" value="Sensor histidine kinase RcsC"/>
    <property type="match status" value="1"/>
</dbReference>
<dbReference type="Pfam" id="PF01627">
    <property type="entry name" value="Hpt"/>
    <property type="match status" value="1"/>
</dbReference>
<reference evidence="22 23" key="1">
    <citation type="submission" date="2019-04" db="EMBL/GenBank/DDBJ databases">
        <title>Geobacter ruber sp. nov., ferric-reducing bacteria isolated from paddy soil.</title>
        <authorList>
            <person name="Xu Z."/>
            <person name="Masuda Y."/>
            <person name="Itoh H."/>
            <person name="Senoo K."/>
        </authorList>
    </citation>
    <scope>NUCLEOTIDE SEQUENCE [LARGE SCALE GENOMIC DNA]</scope>
    <source>
        <strain evidence="22 23">Red88</strain>
    </source>
</reference>
<evidence type="ECO:0000259" key="21">
    <source>
        <dbReference type="PROSITE" id="PS50894"/>
    </source>
</evidence>
<comment type="catalytic activity">
    <reaction evidence="1">
        <text>ATP + protein L-histidine = ADP + protein N-phospho-L-histidine.</text>
        <dbReference type="EC" id="2.7.13.3"/>
    </reaction>
</comment>
<evidence type="ECO:0000313" key="22">
    <source>
        <dbReference type="EMBL" id="KAA0893265.1"/>
    </source>
</evidence>
<evidence type="ECO:0000259" key="19">
    <source>
        <dbReference type="PROSITE" id="PS50109"/>
    </source>
</evidence>
<evidence type="ECO:0000256" key="15">
    <source>
        <dbReference type="ARBA" id="ARBA00068150"/>
    </source>
</evidence>
<dbReference type="Gene3D" id="1.10.287.130">
    <property type="match status" value="1"/>
</dbReference>
<dbReference type="InterPro" id="IPR004358">
    <property type="entry name" value="Sig_transdc_His_kin-like_C"/>
</dbReference>
<dbReference type="SMART" id="SM00448">
    <property type="entry name" value="REC"/>
    <property type="match status" value="2"/>
</dbReference>
<dbReference type="Pfam" id="PF02518">
    <property type="entry name" value="HATPase_c"/>
    <property type="match status" value="1"/>
</dbReference>
<comment type="subcellular location">
    <subcellularLocation>
        <location evidence="2">Cell membrane</location>
        <topology evidence="2">Multi-pass membrane protein</topology>
    </subcellularLocation>
</comment>
<dbReference type="SMART" id="SM00073">
    <property type="entry name" value="HPT"/>
    <property type="match status" value="1"/>
</dbReference>
<evidence type="ECO:0000313" key="23">
    <source>
        <dbReference type="Proteomes" id="UP000324298"/>
    </source>
</evidence>
<name>A0A5A9XL27_9BACT</name>
<evidence type="ECO:0000256" key="1">
    <source>
        <dbReference type="ARBA" id="ARBA00000085"/>
    </source>
</evidence>
<dbReference type="GO" id="GO:0000155">
    <property type="term" value="F:phosphorelay sensor kinase activity"/>
    <property type="evidence" value="ECO:0007669"/>
    <property type="project" value="InterPro"/>
</dbReference>
<dbReference type="EMBL" id="SRSD01000003">
    <property type="protein sequence ID" value="KAA0893265.1"/>
    <property type="molecule type" value="Genomic_DNA"/>
</dbReference>
<dbReference type="EC" id="2.7.13.3" evidence="3"/>
<proteinExistence type="predicted"/>
<dbReference type="Proteomes" id="UP000324298">
    <property type="component" value="Unassembled WGS sequence"/>
</dbReference>
<dbReference type="InterPro" id="IPR008207">
    <property type="entry name" value="Sig_transdc_His_kin_Hpt_dom"/>
</dbReference>
<dbReference type="RefSeq" id="WP_149306582.1">
    <property type="nucleotide sequence ID" value="NZ_SRSD01000003.1"/>
</dbReference>
<dbReference type="PROSITE" id="PS50110">
    <property type="entry name" value="RESPONSE_REGULATORY"/>
    <property type="match status" value="2"/>
</dbReference>
<dbReference type="InterPro" id="IPR003594">
    <property type="entry name" value="HATPase_dom"/>
</dbReference>
<evidence type="ECO:0000256" key="5">
    <source>
        <dbReference type="ARBA" id="ARBA00022553"/>
    </source>
</evidence>
<dbReference type="CDD" id="cd16922">
    <property type="entry name" value="HATPase_EvgS-ArcB-TorS-like"/>
    <property type="match status" value="1"/>
</dbReference>
<comment type="subunit">
    <text evidence="14">At low DSF concentrations, interacts with RpfF.</text>
</comment>
<feature type="region of interest" description="Disordered" evidence="18">
    <location>
        <begin position="722"/>
        <end position="745"/>
    </location>
</feature>